<dbReference type="GO" id="GO:0033743">
    <property type="term" value="F:peptide-methionine (R)-S-oxide reductase activity"/>
    <property type="evidence" value="ECO:0007669"/>
    <property type="project" value="UniProtKB-EC"/>
</dbReference>
<dbReference type="EMBL" id="LODT01000034">
    <property type="protein sequence ID" value="KYQ91747.1"/>
    <property type="molecule type" value="Genomic_DNA"/>
</dbReference>
<keyword evidence="4 5" id="KW-0560">Oxidoreductase</keyword>
<feature type="domain" description="MsrB" evidence="6">
    <location>
        <begin position="67"/>
        <end position="189"/>
    </location>
</feature>
<keyword evidence="8" id="KW-1185">Reference proteome</keyword>
<dbReference type="Proteomes" id="UP000076078">
    <property type="component" value="Unassembled WGS sequence"/>
</dbReference>
<dbReference type="InParanoid" id="A0A151ZCR7"/>
<sequence length="189" mass="21436">MLITLTKLGAKLKNYNCKVSFFKDFSNNLIQSNSFLIRNNNKYSFSSIVSVKSYCSINKIDRMNLSDAEWRVRLSPEQFRVLREKGTERAGTGQYDKHYEAGLYHCAGCDAPLYKSQQKFKSGCGWPSFFDSIPGALTIHEDTTHGMKRIEICCKNCGGHLGHVFKGEGFPTPTDERHCVNSISLNFKK</sequence>
<dbReference type="NCBIfam" id="TIGR00357">
    <property type="entry name" value="peptide-methionine (R)-S-oxide reductase MsrB"/>
    <property type="match status" value="1"/>
</dbReference>
<evidence type="ECO:0000256" key="4">
    <source>
        <dbReference type="ARBA" id="ARBA00023002"/>
    </source>
</evidence>
<dbReference type="InterPro" id="IPR002579">
    <property type="entry name" value="Met_Sox_Rdtase_MsrB_dom"/>
</dbReference>
<proteinExistence type="inferred from homology"/>
<dbReference type="SUPFAM" id="SSF51316">
    <property type="entry name" value="Mss4-like"/>
    <property type="match status" value="1"/>
</dbReference>
<dbReference type="FunCoup" id="A0A151ZCR7">
    <property type="interactions" value="26"/>
</dbReference>
<dbReference type="STRING" id="361077.A0A151ZCR7"/>
<evidence type="ECO:0000313" key="7">
    <source>
        <dbReference type="EMBL" id="KYQ91747.1"/>
    </source>
</evidence>
<dbReference type="GO" id="GO:0046872">
    <property type="term" value="F:metal ion binding"/>
    <property type="evidence" value="ECO:0007669"/>
    <property type="project" value="UniProtKB-KW"/>
</dbReference>
<name>A0A151ZCR7_TIELA</name>
<dbReference type="PROSITE" id="PS51790">
    <property type="entry name" value="MSRB"/>
    <property type="match status" value="1"/>
</dbReference>
<evidence type="ECO:0000259" key="6">
    <source>
        <dbReference type="PROSITE" id="PS51790"/>
    </source>
</evidence>
<dbReference type="Pfam" id="PF01641">
    <property type="entry name" value="SelR"/>
    <property type="match status" value="1"/>
</dbReference>
<dbReference type="GO" id="GO:0006979">
    <property type="term" value="P:response to oxidative stress"/>
    <property type="evidence" value="ECO:0007669"/>
    <property type="project" value="InterPro"/>
</dbReference>
<comment type="caution">
    <text evidence="7">The sequence shown here is derived from an EMBL/GenBank/DDBJ whole genome shotgun (WGS) entry which is preliminary data.</text>
</comment>
<dbReference type="OMA" id="DEQWRAE"/>
<organism evidence="7 8">
    <name type="scientific">Tieghemostelium lacteum</name>
    <name type="common">Slime mold</name>
    <name type="synonym">Dictyostelium lacteum</name>
    <dbReference type="NCBI Taxonomy" id="361077"/>
    <lineage>
        <taxon>Eukaryota</taxon>
        <taxon>Amoebozoa</taxon>
        <taxon>Evosea</taxon>
        <taxon>Eumycetozoa</taxon>
        <taxon>Dictyostelia</taxon>
        <taxon>Dictyosteliales</taxon>
        <taxon>Raperosteliaceae</taxon>
        <taxon>Tieghemostelium</taxon>
    </lineage>
</organism>
<comment type="cofactor">
    <cofactor evidence="5">
        <name>Zn(2+)</name>
        <dbReference type="ChEBI" id="CHEBI:29105"/>
    </cofactor>
    <text evidence="5">Binds 1 zinc ion per subunit.</text>
</comment>
<dbReference type="OrthoDB" id="44061at2759"/>
<evidence type="ECO:0000313" key="8">
    <source>
        <dbReference type="Proteomes" id="UP000076078"/>
    </source>
</evidence>
<dbReference type="GO" id="GO:0030091">
    <property type="term" value="P:protein repair"/>
    <property type="evidence" value="ECO:0007669"/>
    <property type="project" value="InterPro"/>
</dbReference>
<dbReference type="FunFam" id="2.170.150.20:FF:000009">
    <property type="entry name" value="Peptide-methionine (R)-S-oxide reductase"/>
    <property type="match status" value="1"/>
</dbReference>
<gene>
    <name evidence="7" type="ORF">DLAC_07534</name>
</gene>
<reference evidence="7 8" key="1">
    <citation type="submission" date="2015-12" db="EMBL/GenBank/DDBJ databases">
        <title>Dictyostelia acquired genes for synthesis and detection of signals that induce cell-type specialization by lateral gene transfer from prokaryotes.</title>
        <authorList>
            <person name="Gloeckner G."/>
            <person name="Schaap P."/>
        </authorList>
    </citation>
    <scope>NUCLEOTIDE SEQUENCE [LARGE SCALE GENOMIC DNA]</scope>
    <source>
        <strain evidence="7 8">TK</strain>
    </source>
</reference>
<dbReference type="PANTHER" id="PTHR46081:SF8">
    <property type="entry name" value="PEPTIDE METHIONINE SULFOXIDE REDUCTASE 2"/>
    <property type="match status" value="1"/>
</dbReference>
<dbReference type="AlphaFoldDB" id="A0A151ZCR7"/>
<evidence type="ECO:0000256" key="5">
    <source>
        <dbReference type="RuleBase" id="RU365044"/>
    </source>
</evidence>
<protein>
    <recommendedName>
        <fullName evidence="5">Peptide-methionine (R)-S-oxide reductase</fullName>
        <ecNumber evidence="5">1.8.4.12</ecNumber>
    </recommendedName>
</protein>
<evidence type="ECO:0000256" key="1">
    <source>
        <dbReference type="ARBA" id="ARBA00007174"/>
    </source>
</evidence>
<accession>A0A151ZCR7</accession>
<comment type="catalytic activity">
    <reaction evidence="5">
        <text>L-methionyl-[protein] + [thioredoxin]-disulfide + H2O = L-methionyl-(R)-S-oxide-[protein] + [thioredoxin]-dithiol</text>
        <dbReference type="Rhea" id="RHEA:24164"/>
        <dbReference type="Rhea" id="RHEA-COMP:10698"/>
        <dbReference type="Rhea" id="RHEA-COMP:10700"/>
        <dbReference type="Rhea" id="RHEA-COMP:12313"/>
        <dbReference type="Rhea" id="RHEA-COMP:12314"/>
        <dbReference type="ChEBI" id="CHEBI:15377"/>
        <dbReference type="ChEBI" id="CHEBI:16044"/>
        <dbReference type="ChEBI" id="CHEBI:29950"/>
        <dbReference type="ChEBI" id="CHEBI:45764"/>
        <dbReference type="ChEBI" id="CHEBI:50058"/>
        <dbReference type="EC" id="1.8.4.12"/>
    </reaction>
</comment>
<dbReference type="Gene3D" id="2.170.150.20">
    <property type="entry name" value="Peptide methionine sulfoxide reductase"/>
    <property type="match status" value="1"/>
</dbReference>
<keyword evidence="2 5" id="KW-0479">Metal-binding</keyword>
<evidence type="ECO:0000256" key="2">
    <source>
        <dbReference type="ARBA" id="ARBA00022723"/>
    </source>
</evidence>
<dbReference type="InterPro" id="IPR011057">
    <property type="entry name" value="Mss4-like_sf"/>
</dbReference>
<dbReference type="EC" id="1.8.4.12" evidence="5"/>
<comment type="similarity">
    <text evidence="1 5">Belongs to the MsrB Met sulfoxide reductase family.</text>
</comment>
<dbReference type="InterPro" id="IPR028427">
    <property type="entry name" value="Met_Sox_Rdtase_MsrB"/>
</dbReference>
<keyword evidence="3 5" id="KW-0862">Zinc</keyword>
<evidence type="ECO:0000256" key="3">
    <source>
        <dbReference type="ARBA" id="ARBA00022833"/>
    </source>
</evidence>
<dbReference type="PANTHER" id="PTHR46081">
    <property type="entry name" value="PEPTIDE METHIONINE SULFOXIDE REDUCTASE 2"/>
    <property type="match status" value="1"/>
</dbReference>